<dbReference type="PANTHER" id="PTHR46558:SF4">
    <property type="entry name" value="DNA-BIDING PHAGE PROTEIN"/>
    <property type="match status" value="1"/>
</dbReference>
<dbReference type="EMBL" id="WTYJ01000001">
    <property type="protein sequence ID" value="MXO98737.1"/>
    <property type="molecule type" value="Genomic_DNA"/>
</dbReference>
<dbReference type="OrthoDB" id="3034420at2"/>
<evidence type="ECO:0000259" key="2">
    <source>
        <dbReference type="PROSITE" id="PS50943"/>
    </source>
</evidence>
<dbReference type="InterPro" id="IPR001387">
    <property type="entry name" value="Cro/C1-type_HTH"/>
</dbReference>
<feature type="domain" description="HTH cro/C1-type" evidence="2">
    <location>
        <begin position="9"/>
        <end position="63"/>
    </location>
</feature>
<dbReference type="Proteomes" id="UP000469430">
    <property type="component" value="Unassembled WGS sequence"/>
</dbReference>
<dbReference type="RefSeq" id="WP_161390347.1">
    <property type="nucleotide sequence ID" value="NZ_JBHSCP010000001.1"/>
</dbReference>
<comment type="caution">
    <text evidence="3">The sequence shown here is derived from an EMBL/GenBank/DDBJ whole genome shotgun (WGS) entry which is preliminary data.</text>
</comment>
<evidence type="ECO:0000256" key="1">
    <source>
        <dbReference type="ARBA" id="ARBA00023125"/>
    </source>
</evidence>
<name>A0A6I4TVD5_9SPHN</name>
<dbReference type="InterPro" id="IPR010982">
    <property type="entry name" value="Lambda_DNA-bd_dom_sf"/>
</dbReference>
<keyword evidence="4" id="KW-1185">Reference proteome</keyword>
<keyword evidence="1" id="KW-0238">DNA-binding</keyword>
<proteinExistence type="predicted"/>
<accession>A0A6I4TVD5</accession>
<dbReference type="Pfam" id="PF01381">
    <property type="entry name" value="HTH_3"/>
    <property type="match status" value="1"/>
</dbReference>
<evidence type="ECO:0000313" key="3">
    <source>
        <dbReference type="EMBL" id="MXO98737.1"/>
    </source>
</evidence>
<dbReference type="SMART" id="SM00530">
    <property type="entry name" value="HTH_XRE"/>
    <property type="match status" value="1"/>
</dbReference>
<dbReference type="SUPFAM" id="SSF47413">
    <property type="entry name" value="lambda repressor-like DNA-binding domains"/>
    <property type="match status" value="1"/>
</dbReference>
<dbReference type="AlphaFoldDB" id="A0A6I4TVD5"/>
<dbReference type="PANTHER" id="PTHR46558">
    <property type="entry name" value="TRACRIPTIONAL REGULATORY PROTEIN-RELATED-RELATED"/>
    <property type="match status" value="1"/>
</dbReference>
<sequence length="70" mass="8094">MTERLLNRIREERERMGLTQAALAQKVGVSRKTINTIENLVFSPSAILALKIAHHLDIRFDDLFWISCQD</sequence>
<dbReference type="GO" id="GO:0003677">
    <property type="term" value="F:DNA binding"/>
    <property type="evidence" value="ECO:0007669"/>
    <property type="project" value="UniProtKB-KW"/>
</dbReference>
<dbReference type="Gene3D" id="1.10.260.40">
    <property type="entry name" value="lambda repressor-like DNA-binding domains"/>
    <property type="match status" value="1"/>
</dbReference>
<dbReference type="PROSITE" id="PS50943">
    <property type="entry name" value="HTH_CROC1"/>
    <property type="match status" value="1"/>
</dbReference>
<reference evidence="3 4" key="1">
    <citation type="submission" date="2019-12" db="EMBL/GenBank/DDBJ databases">
        <title>Genomic-based taxomic classification of the family Erythrobacteraceae.</title>
        <authorList>
            <person name="Xu L."/>
        </authorList>
    </citation>
    <scope>NUCLEOTIDE SEQUENCE [LARGE SCALE GENOMIC DNA]</scope>
    <source>
        <strain evidence="3 4">S36</strain>
    </source>
</reference>
<dbReference type="CDD" id="cd00093">
    <property type="entry name" value="HTH_XRE"/>
    <property type="match status" value="1"/>
</dbReference>
<gene>
    <name evidence="3" type="ORF">GRI97_07040</name>
</gene>
<protein>
    <submittedName>
        <fullName evidence="3">Helix-turn-helix domain-containing protein</fullName>
    </submittedName>
</protein>
<evidence type="ECO:0000313" key="4">
    <source>
        <dbReference type="Proteomes" id="UP000469430"/>
    </source>
</evidence>
<organism evidence="3 4">
    <name type="scientific">Croceibacterium xixiisoli</name>
    <dbReference type="NCBI Taxonomy" id="1476466"/>
    <lineage>
        <taxon>Bacteria</taxon>
        <taxon>Pseudomonadati</taxon>
        <taxon>Pseudomonadota</taxon>
        <taxon>Alphaproteobacteria</taxon>
        <taxon>Sphingomonadales</taxon>
        <taxon>Erythrobacteraceae</taxon>
        <taxon>Croceibacterium</taxon>
    </lineage>
</organism>